<sequence length="317" mass="35030">MIDTVDDSFLQAIKDVAEAYDADIYVYSGNIDHAGWGKVVEAFSRHGRPNALVILTTNGGLANSAYKISRFFQSQYDRFIIFIPSVCKSAGTLIAIGAHELLMSTFSELGPLDVQLYERDEIGARKSGLLSHSAFDALKEETFALYEHFMLSIKQRSADNISFPIASEVAGDMASKVMSPIFQQISPSILGSDYRDLRVAIEYGNRLAFHSENISPVAVKFLTEQYPSHDFIIDKQEAESLFVDVEGPKPELWGLIKHLKDFVFVPHEPTAVFNLNTFLEVVDDEQPDTEANGDTVTEEAGTAGLDDCENGNRDGAD</sequence>
<organism evidence="1 2">
    <name type="scientific">Ensifer adhaerens</name>
    <name type="common">Sinorhizobium morelense</name>
    <dbReference type="NCBI Taxonomy" id="106592"/>
    <lineage>
        <taxon>Bacteria</taxon>
        <taxon>Pseudomonadati</taxon>
        <taxon>Pseudomonadota</taxon>
        <taxon>Alphaproteobacteria</taxon>
        <taxon>Hyphomicrobiales</taxon>
        <taxon>Rhizobiaceae</taxon>
        <taxon>Sinorhizobium/Ensifer group</taxon>
        <taxon>Ensifer</taxon>
    </lineage>
</organism>
<name>A0ACC5SYU5_ENSAD</name>
<evidence type="ECO:0000313" key="1">
    <source>
        <dbReference type="EMBL" id="MBP1873569.1"/>
    </source>
</evidence>
<dbReference type="EMBL" id="JAGGJR010000004">
    <property type="protein sequence ID" value="MBP1873569.1"/>
    <property type="molecule type" value="Genomic_DNA"/>
</dbReference>
<protein>
    <submittedName>
        <fullName evidence="1">Uncharacterized protein</fullName>
    </submittedName>
</protein>
<evidence type="ECO:0000313" key="2">
    <source>
        <dbReference type="Proteomes" id="UP000823773"/>
    </source>
</evidence>
<dbReference type="Proteomes" id="UP000823773">
    <property type="component" value="Unassembled WGS sequence"/>
</dbReference>
<gene>
    <name evidence="1" type="ORF">J2Z19_003284</name>
</gene>
<reference evidence="1" key="1">
    <citation type="submission" date="2021-03" db="EMBL/GenBank/DDBJ databases">
        <title>Genomic Encyclopedia of Type Strains, Phase IV (KMG-IV): sequencing the most valuable type-strain genomes for metagenomic binning, comparative biology and taxonomic classification.</title>
        <authorList>
            <person name="Goeker M."/>
        </authorList>
    </citation>
    <scope>NUCLEOTIDE SEQUENCE</scope>
    <source>
        <strain evidence="1">DSM 18131</strain>
    </source>
</reference>
<proteinExistence type="predicted"/>
<keyword evidence="2" id="KW-1185">Reference proteome</keyword>
<comment type="caution">
    <text evidence="1">The sequence shown here is derived from an EMBL/GenBank/DDBJ whole genome shotgun (WGS) entry which is preliminary data.</text>
</comment>
<accession>A0ACC5SYU5</accession>